<dbReference type="EMBL" id="MINN01000044">
    <property type="protein sequence ID" value="OIU73017.1"/>
    <property type="molecule type" value="Genomic_DNA"/>
</dbReference>
<evidence type="ECO:0000313" key="11">
    <source>
        <dbReference type="Proteomes" id="UP000182062"/>
    </source>
</evidence>
<dbReference type="Pfam" id="PF12698">
    <property type="entry name" value="ABC2_membrane_3"/>
    <property type="match status" value="1"/>
</dbReference>
<dbReference type="GO" id="GO:0005886">
    <property type="term" value="C:plasma membrane"/>
    <property type="evidence" value="ECO:0007669"/>
    <property type="project" value="UniProtKB-SubCell"/>
</dbReference>
<feature type="transmembrane region" description="Helical" evidence="8">
    <location>
        <begin position="286"/>
        <end position="305"/>
    </location>
</feature>
<gene>
    <name evidence="10" type="ORF">BHE18_00450</name>
</gene>
<keyword evidence="5 8" id="KW-0812">Transmembrane</keyword>
<keyword evidence="11" id="KW-1185">Reference proteome</keyword>
<dbReference type="Proteomes" id="UP000182062">
    <property type="component" value="Unassembled WGS sequence"/>
</dbReference>
<comment type="similarity">
    <text evidence="2">Belongs to the ABC-2 integral membrane protein family.</text>
</comment>
<dbReference type="RefSeq" id="WP_071617017.1">
    <property type="nucleotide sequence ID" value="NZ_MINN01000044.1"/>
</dbReference>
<dbReference type="InterPro" id="IPR013525">
    <property type="entry name" value="ABC2_TM"/>
</dbReference>
<sequence length="369" mass="41117">MRGILFAKMKMFLRKPWLFVIMSAVCVMFAFFTSQGGVNKIPIPYSVAGEAGKTDQIINELSNEEAFHFHEVTQEELTELVSEGKRDGGLILKENEFNIIISSRTGTTSLLQQAVGKAYGSIANKEALKVSAESKGIDADEVDSWYSEAESSPVFSIKQSSFKGSDTFIYDPKLQSLFGFSLFFVIYTIAYNVASILFEKREGVWDRMILSPIRKWEMYAGNLVYSFILGYIQLLLIFLVFRYITDVEFYGGFTTVLLLLIPYVFSIVALSMLITGLVKKVQHFNAVIPIVAVSMAMIGGAYWPLEIVTSNILLTLSKVVPITYGMEALKGATINGWGAEQLMFPVAVLILMGVLMIGVGINLMEKRHI</sequence>
<keyword evidence="4" id="KW-1003">Cell membrane</keyword>
<comment type="subcellular location">
    <subcellularLocation>
        <location evidence="1">Cell membrane</location>
        <topology evidence="1">Multi-pass membrane protein</topology>
    </subcellularLocation>
</comment>
<dbReference type="InterPro" id="IPR047817">
    <property type="entry name" value="ABC2_TM_bact-type"/>
</dbReference>
<dbReference type="PANTHER" id="PTHR30294:SF45">
    <property type="entry name" value="LINEARMYCIN RESISTANCE PERMEASE PROTEIN LNRN"/>
    <property type="match status" value="1"/>
</dbReference>
<dbReference type="AlphaFoldDB" id="A0A1J6X4H8"/>
<organism evidence="10 11">
    <name type="scientific">Rossellomorea aquimaris</name>
    <dbReference type="NCBI Taxonomy" id="189382"/>
    <lineage>
        <taxon>Bacteria</taxon>
        <taxon>Bacillati</taxon>
        <taxon>Bacillota</taxon>
        <taxon>Bacilli</taxon>
        <taxon>Bacillales</taxon>
        <taxon>Bacillaceae</taxon>
        <taxon>Rossellomorea</taxon>
    </lineage>
</organism>
<evidence type="ECO:0000256" key="8">
    <source>
        <dbReference type="SAM" id="Phobius"/>
    </source>
</evidence>
<dbReference type="PANTHER" id="PTHR30294">
    <property type="entry name" value="MEMBRANE COMPONENT OF ABC TRANSPORTER YHHJ-RELATED"/>
    <property type="match status" value="1"/>
</dbReference>
<dbReference type="InterPro" id="IPR051449">
    <property type="entry name" value="ABC-2_transporter_component"/>
</dbReference>
<comment type="caution">
    <text evidence="10">The sequence shown here is derived from an EMBL/GenBank/DDBJ whole genome shotgun (WGS) entry which is preliminary data.</text>
</comment>
<feature type="domain" description="ABC transmembrane type-2" evidence="9">
    <location>
        <begin position="139"/>
        <end position="367"/>
    </location>
</feature>
<evidence type="ECO:0000256" key="1">
    <source>
        <dbReference type="ARBA" id="ARBA00004651"/>
    </source>
</evidence>
<evidence type="ECO:0000256" key="4">
    <source>
        <dbReference type="ARBA" id="ARBA00022475"/>
    </source>
</evidence>
<reference evidence="10 11" key="1">
    <citation type="submission" date="2016-09" db="EMBL/GenBank/DDBJ databases">
        <title>Bacillus aquimaris SAMM genome sequence reveals colonization and biosurfactant production capacities.</title>
        <authorList>
            <person name="Waghmode S.R."/>
            <person name="Suryavanshi M.V."/>
        </authorList>
    </citation>
    <scope>NUCLEOTIDE SEQUENCE [LARGE SCALE GENOMIC DNA]</scope>
    <source>
        <strain evidence="10 11">SAMM</strain>
    </source>
</reference>
<evidence type="ECO:0000259" key="9">
    <source>
        <dbReference type="PROSITE" id="PS51012"/>
    </source>
</evidence>
<accession>A0A1J6X4H8</accession>
<dbReference type="GO" id="GO:0140359">
    <property type="term" value="F:ABC-type transporter activity"/>
    <property type="evidence" value="ECO:0007669"/>
    <property type="project" value="InterPro"/>
</dbReference>
<feature type="transmembrane region" description="Helical" evidence="8">
    <location>
        <begin position="250"/>
        <end position="274"/>
    </location>
</feature>
<protein>
    <submittedName>
        <fullName evidence="10">Multidrug ABC transporter permease</fullName>
    </submittedName>
</protein>
<evidence type="ECO:0000313" key="10">
    <source>
        <dbReference type="EMBL" id="OIU73017.1"/>
    </source>
</evidence>
<evidence type="ECO:0000256" key="2">
    <source>
        <dbReference type="ARBA" id="ARBA00007783"/>
    </source>
</evidence>
<dbReference type="OrthoDB" id="266913at2"/>
<evidence type="ECO:0000256" key="6">
    <source>
        <dbReference type="ARBA" id="ARBA00022989"/>
    </source>
</evidence>
<keyword evidence="7 8" id="KW-0472">Membrane</keyword>
<feature type="transmembrane region" description="Helical" evidence="8">
    <location>
        <begin position="177"/>
        <end position="198"/>
    </location>
</feature>
<keyword evidence="3" id="KW-0813">Transport</keyword>
<feature type="transmembrane region" description="Helical" evidence="8">
    <location>
        <begin position="342"/>
        <end position="364"/>
    </location>
</feature>
<feature type="transmembrane region" description="Helical" evidence="8">
    <location>
        <begin position="219"/>
        <end position="244"/>
    </location>
</feature>
<evidence type="ECO:0000256" key="5">
    <source>
        <dbReference type="ARBA" id="ARBA00022692"/>
    </source>
</evidence>
<evidence type="ECO:0000256" key="7">
    <source>
        <dbReference type="ARBA" id="ARBA00023136"/>
    </source>
</evidence>
<evidence type="ECO:0000256" key="3">
    <source>
        <dbReference type="ARBA" id="ARBA00022448"/>
    </source>
</evidence>
<name>A0A1J6X4H8_9BACI</name>
<dbReference type="PROSITE" id="PS51012">
    <property type="entry name" value="ABC_TM2"/>
    <property type="match status" value="1"/>
</dbReference>
<proteinExistence type="inferred from homology"/>
<keyword evidence="6 8" id="KW-1133">Transmembrane helix</keyword>